<dbReference type="Pfam" id="PF13579">
    <property type="entry name" value="Glyco_trans_4_4"/>
    <property type="match status" value="1"/>
</dbReference>
<evidence type="ECO:0000259" key="3">
    <source>
        <dbReference type="Pfam" id="PF00534"/>
    </source>
</evidence>
<sequence length="401" mass="42459">MTRPLRVAVLDHTGQLGGAELALVRLCAALDPERVEVVVVLFSSGPLVARLTALGIEVHVLPLADAIATTGRQEAGTVARAALSVATALPFVVRLARLLRAIGPDVVHTTSLKADLLAVPVAALVRRPLVWHVHDLVNDDYLPPRLGRLVRALARRVPRHVVVNSQATARCLLPLPRGWTLAYPGLAPDQILPTGRADRRREPDPPAVGLVGRVSPTKGQREFVEACAKVAGQFPAVRFRVVGSALFAEAAYERGVRVLADDLGLGDRLEFTGWVPDPGAEMDRLSVLVHASPVPEPFGQVVAEGMARGVPVVATRAGGVTEIVEPGGDHEALGVLVVPGDAADLAQAILDVLGDPDAASRRAEAAWASVVERFPIARTAETVTAVWERVAAGGRGRRRSE</sequence>
<evidence type="ECO:0000259" key="4">
    <source>
        <dbReference type="Pfam" id="PF13579"/>
    </source>
</evidence>
<protein>
    <submittedName>
        <fullName evidence="5">Glycosyltransferase family 1 protein</fullName>
    </submittedName>
</protein>
<name>A0A4Q5MYM8_9MICO</name>
<comment type="caution">
    <text evidence="5">The sequence shown here is derived from an EMBL/GenBank/DDBJ whole genome shotgun (WGS) entry which is preliminary data.</text>
</comment>
<dbReference type="AlphaFoldDB" id="A0A4Q5MYM8"/>
<dbReference type="PANTHER" id="PTHR12526:SF636">
    <property type="entry name" value="BLL3647 PROTEIN"/>
    <property type="match status" value="1"/>
</dbReference>
<dbReference type="RefSeq" id="WP_130102926.1">
    <property type="nucleotide sequence ID" value="NZ_SDWW01000027.1"/>
</dbReference>
<reference evidence="5 6" key="1">
    <citation type="submission" date="2019-01" db="EMBL/GenBank/DDBJ databases">
        <title>Novel species of Cellulomonas.</title>
        <authorList>
            <person name="Liu Q."/>
            <person name="Xin Y.-H."/>
        </authorList>
    </citation>
    <scope>NUCLEOTIDE SEQUENCE [LARGE SCALE GENOMIC DNA]</scope>
    <source>
        <strain evidence="5 6">HLT2-17</strain>
    </source>
</reference>
<dbReference type="InterPro" id="IPR001296">
    <property type="entry name" value="Glyco_trans_1"/>
</dbReference>
<dbReference type="Proteomes" id="UP000293764">
    <property type="component" value="Unassembled WGS sequence"/>
</dbReference>
<evidence type="ECO:0000313" key="6">
    <source>
        <dbReference type="Proteomes" id="UP000293764"/>
    </source>
</evidence>
<dbReference type="Pfam" id="PF00534">
    <property type="entry name" value="Glycos_transf_1"/>
    <property type="match status" value="1"/>
</dbReference>
<keyword evidence="2 5" id="KW-0808">Transferase</keyword>
<evidence type="ECO:0000256" key="2">
    <source>
        <dbReference type="ARBA" id="ARBA00022679"/>
    </source>
</evidence>
<dbReference type="EMBL" id="SDWW01000027">
    <property type="protein sequence ID" value="RYV50766.1"/>
    <property type="molecule type" value="Genomic_DNA"/>
</dbReference>
<keyword evidence="6" id="KW-1185">Reference proteome</keyword>
<dbReference type="Gene3D" id="3.40.50.2000">
    <property type="entry name" value="Glycogen Phosphorylase B"/>
    <property type="match status" value="2"/>
</dbReference>
<dbReference type="PANTHER" id="PTHR12526">
    <property type="entry name" value="GLYCOSYLTRANSFERASE"/>
    <property type="match status" value="1"/>
</dbReference>
<dbReference type="SUPFAM" id="SSF53756">
    <property type="entry name" value="UDP-Glycosyltransferase/glycogen phosphorylase"/>
    <property type="match status" value="1"/>
</dbReference>
<dbReference type="InterPro" id="IPR028098">
    <property type="entry name" value="Glyco_trans_4-like_N"/>
</dbReference>
<feature type="domain" description="Glycosyl transferase family 1" evidence="3">
    <location>
        <begin position="198"/>
        <end position="366"/>
    </location>
</feature>
<dbReference type="OrthoDB" id="8878585at2"/>
<gene>
    <name evidence="5" type="ORF">EUA98_12000</name>
</gene>
<accession>A0A4Q5MYM8</accession>
<keyword evidence="1" id="KW-0328">Glycosyltransferase</keyword>
<evidence type="ECO:0000313" key="5">
    <source>
        <dbReference type="EMBL" id="RYV50766.1"/>
    </source>
</evidence>
<proteinExistence type="predicted"/>
<feature type="domain" description="Glycosyltransferase subfamily 4-like N-terminal" evidence="4">
    <location>
        <begin position="17"/>
        <end position="168"/>
    </location>
</feature>
<dbReference type="GO" id="GO:0016757">
    <property type="term" value="F:glycosyltransferase activity"/>
    <property type="evidence" value="ECO:0007669"/>
    <property type="project" value="UniProtKB-KW"/>
</dbReference>
<evidence type="ECO:0000256" key="1">
    <source>
        <dbReference type="ARBA" id="ARBA00022676"/>
    </source>
</evidence>
<organism evidence="5 6">
    <name type="scientific">Pengzhenrongella frigida</name>
    <dbReference type="NCBI Taxonomy" id="1259133"/>
    <lineage>
        <taxon>Bacteria</taxon>
        <taxon>Bacillati</taxon>
        <taxon>Actinomycetota</taxon>
        <taxon>Actinomycetes</taxon>
        <taxon>Micrococcales</taxon>
        <taxon>Pengzhenrongella</taxon>
    </lineage>
</organism>